<keyword evidence="1" id="KW-1133">Transmembrane helix</keyword>
<dbReference type="AlphaFoldDB" id="A0A0E9P858"/>
<proteinExistence type="predicted"/>
<evidence type="ECO:0000256" key="1">
    <source>
        <dbReference type="SAM" id="Phobius"/>
    </source>
</evidence>
<sequence length="57" mass="6664">MFICLPRLGNTVEEFFLAKVSMFFFGDFVALLAHFGVQSWFLFSFPFYCFFSGKTNL</sequence>
<keyword evidence="1" id="KW-0812">Transmembrane</keyword>
<evidence type="ECO:0000313" key="2">
    <source>
        <dbReference type="EMBL" id="JAH00811.1"/>
    </source>
</evidence>
<reference evidence="2" key="2">
    <citation type="journal article" date="2015" name="Fish Shellfish Immunol.">
        <title>Early steps in the European eel (Anguilla anguilla)-Vibrio vulnificus interaction in the gills: Role of the RtxA13 toxin.</title>
        <authorList>
            <person name="Callol A."/>
            <person name="Pajuelo D."/>
            <person name="Ebbesson L."/>
            <person name="Teles M."/>
            <person name="MacKenzie S."/>
            <person name="Amaro C."/>
        </authorList>
    </citation>
    <scope>NUCLEOTIDE SEQUENCE</scope>
</reference>
<dbReference type="EMBL" id="GBXM01107766">
    <property type="protein sequence ID" value="JAH00811.1"/>
    <property type="molecule type" value="Transcribed_RNA"/>
</dbReference>
<keyword evidence="1" id="KW-0472">Membrane</keyword>
<name>A0A0E9P858_ANGAN</name>
<reference evidence="2" key="1">
    <citation type="submission" date="2014-11" db="EMBL/GenBank/DDBJ databases">
        <authorList>
            <person name="Amaro Gonzalez C."/>
        </authorList>
    </citation>
    <scope>NUCLEOTIDE SEQUENCE</scope>
</reference>
<accession>A0A0E9P858</accession>
<protein>
    <submittedName>
        <fullName evidence="2">Uncharacterized protein</fullName>
    </submittedName>
</protein>
<organism evidence="2">
    <name type="scientific">Anguilla anguilla</name>
    <name type="common">European freshwater eel</name>
    <name type="synonym">Muraena anguilla</name>
    <dbReference type="NCBI Taxonomy" id="7936"/>
    <lineage>
        <taxon>Eukaryota</taxon>
        <taxon>Metazoa</taxon>
        <taxon>Chordata</taxon>
        <taxon>Craniata</taxon>
        <taxon>Vertebrata</taxon>
        <taxon>Euteleostomi</taxon>
        <taxon>Actinopterygii</taxon>
        <taxon>Neopterygii</taxon>
        <taxon>Teleostei</taxon>
        <taxon>Anguilliformes</taxon>
        <taxon>Anguillidae</taxon>
        <taxon>Anguilla</taxon>
    </lineage>
</organism>
<feature type="transmembrane region" description="Helical" evidence="1">
    <location>
        <begin position="28"/>
        <end position="51"/>
    </location>
</feature>